<sequence>MTVMDPTNFLRDEKLNDAPQMGGIGEVVQIDKSLFRGKRKYNRGRLFRGNRNNATRASNNNNNNNRLEQCPSSTSSDDSDSSGDQTNNNRNYGTKIDGPWIFGIAQPMAEGYEARFSHVQRRDAAFCLIICLLTSLKGGNTKNQCKQLAQLNEYLIDNFNIDEQKILKDLLVKKSREKQHRSDLTRSLTTSSEPNTEMTTLFLLILLSFSLILN</sequence>
<evidence type="ECO:0000313" key="6">
    <source>
        <dbReference type="Proteomes" id="UP000663829"/>
    </source>
</evidence>
<comment type="caution">
    <text evidence="3">The sequence shown here is derived from an EMBL/GenBank/DDBJ whole genome shotgun (WGS) entry which is preliminary data.</text>
</comment>
<dbReference type="EMBL" id="CAJNOQ010021358">
    <property type="protein sequence ID" value="CAF1484803.1"/>
    <property type="molecule type" value="Genomic_DNA"/>
</dbReference>
<dbReference type="AlphaFoldDB" id="A0A815S361"/>
<dbReference type="Proteomes" id="UP000663829">
    <property type="component" value="Unassembled WGS sequence"/>
</dbReference>
<feature type="compositionally biased region" description="Low complexity" evidence="1">
    <location>
        <begin position="49"/>
        <end position="76"/>
    </location>
</feature>
<dbReference type="Proteomes" id="UP000677228">
    <property type="component" value="Unassembled WGS sequence"/>
</dbReference>
<name>A0A815S361_9BILA</name>
<proteinExistence type="predicted"/>
<evidence type="ECO:0000313" key="2">
    <source>
        <dbReference type="EMBL" id="CAF1313177.1"/>
    </source>
</evidence>
<evidence type="ECO:0000313" key="3">
    <source>
        <dbReference type="EMBL" id="CAF1484803.1"/>
    </source>
</evidence>
<gene>
    <name evidence="3" type="ORF">GPM918_LOCUS35994</name>
    <name evidence="2" type="ORF">OVA965_LOCUS29080</name>
    <name evidence="5" type="ORF">SRO942_LOCUS36722</name>
    <name evidence="4" type="ORF">TMI583_LOCUS29845</name>
</gene>
<reference evidence="3" key="1">
    <citation type="submission" date="2021-02" db="EMBL/GenBank/DDBJ databases">
        <authorList>
            <person name="Nowell W R."/>
        </authorList>
    </citation>
    <scope>NUCLEOTIDE SEQUENCE</scope>
</reference>
<dbReference type="Proteomes" id="UP000682733">
    <property type="component" value="Unassembled WGS sequence"/>
</dbReference>
<keyword evidence="6" id="KW-1185">Reference proteome</keyword>
<accession>A0A815S361</accession>
<evidence type="ECO:0000256" key="1">
    <source>
        <dbReference type="SAM" id="MobiDB-lite"/>
    </source>
</evidence>
<evidence type="ECO:0000313" key="5">
    <source>
        <dbReference type="EMBL" id="CAF4349112.1"/>
    </source>
</evidence>
<feature type="region of interest" description="Disordered" evidence="1">
    <location>
        <begin position="48"/>
        <end position="92"/>
    </location>
</feature>
<protein>
    <submittedName>
        <fullName evidence="3">Uncharacterized protein</fullName>
    </submittedName>
</protein>
<organism evidence="3 6">
    <name type="scientific">Didymodactylos carnosus</name>
    <dbReference type="NCBI Taxonomy" id="1234261"/>
    <lineage>
        <taxon>Eukaryota</taxon>
        <taxon>Metazoa</taxon>
        <taxon>Spiralia</taxon>
        <taxon>Gnathifera</taxon>
        <taxon>Rotifera</taxon>
        <taxon>Eurotatoria</taxon>
        <taxon>Bdelloidea</taxon>
        <taxon>Philodinida</taxon>
        <taxon>Philodinidae</taxon>
        <taxon>Didymodactylos</taxon>
    </lineage>
</organism>
<dbReference type="EMBL" id="CAJOBC010086846">
    <property type="protein sequence ID" value="CAF4349112.1"/>
    <property type="molecule type" value="Genomic_DNA"/>
</dbReference>
<feature type="region of interest" description="Disordered" evidence="1">
    <location>
        <begin position="1"/>
        <end position="20"/>
    </location>
</feature>
<dbReference type="EMBL" id="CAJNOK010020245">
    <property type="protein sequence ID" value="CAF1313177.1"/>
    <property type="molecule type" value="Genomic_DNA"/>
</dbReference>
<dbReference type="EMBL" id="CAJOBA010041837">
    <property type="protein sequence ID" value="CAF4121633.1"/>
    <property type="molecule type" value="Genomic_DNA"/>
</dbReference>
<evidence type="ECO:0000313" key="4">
    <source>
        <dbReference type="EMBL" id="CAF4121633.1"/>
    </source>
</evidence>
<dbReference type="Proteomes" id="UP000681722">
    <property type="component" value="Unassembled WGS sequence"/>
</dbReference>